<dbReference type="Proteomes" id="UP000076532">
    <property type="component" value="Unassembled WGS sequence"/>
</dbReference>
<name>A0A166EYD6_9AGAM</name>
<evidence type="ECO:0000313" key="2">
    <source>
        <dbReference type="Proteomes" id="UP000076532"/>
    </source>
</evidence>
<gene>
    <name evidence="1" type="ORF">FIBSPDRAFT_895134</name>
</gene>
<protein>
    <submittedName>
        <fullName evidence="1">Uncharacterized protein</fullName>
    </submittedName>
</protein>
<sequence length="617" mass="68372">MSRRYSKVVPNDYTYELLSDARYYQQRLVLPKHTHASQNLSPLYPSLTGQFYFGLLPRSPSVLGTRSIPSPPMFTLIRSCIYMRAPFTTWGSGFRVQGGDVEGREGEGEEEAEGGVAEELAEARGEGVYERVVEGREGLRRVRPLDVLARAALAPVLPPLAPVVVRLPLGAVRMARFAALVRVAQLLHAAPPEAPQAERVDAQVLALAVVAVGVHAQRVRELGLRVGLVLPVDVLAALVVARAQVRAAAHVRVVERVAAARARAQRAAAVPPELEERADDLPPRHRVVRAPQRVARVPLALLLVRARPAVKPVHRGPACSGEKPKRMDESRVVIVKDRCFDVVEWTPGSPQLVDHAAAVVAESPPPERVSRRQKVLYKREGVGGSYLFLDQLPTGYQVEKTEPVPTPYTRGIWGVAPGRLLEIAQGTSKPVVPLIIGTFWSSEQSGRKLGKHFGSDFAPVKYAAYTRVRLLYVFCPALFKTLDEGSDKPDGGTLLDLFLALYMREYGSYNEMYKKFSREESIRKYELYVLYHGCVRPGMNGEANPVKTELGLNLALRLWGEPKRLRSLNCVNGQVGRRSDPITFWYGPPTKELDGVALWGFIFCAVVQTLRLYIRLL</sequence>
<proteinExistence type="predicted"/>
<dbReference type="AlphaFoldDB" id="A0A166EYD6"/>
<accession>A0A166EYD6</accession>
<keyword evidence="2" id="KW-1185">Reference proteome</keyword>
<evidence type="ECO:0000313" key="1">
    <source>
        <dbReference type="EMBL" id="KZP16244.1"/>
    </source>
</evidence>
<organism evidence="1 2">
    <name type="scientific">Athelia psychrophila</name>
    <dbReference type="NCBI Taxonomy" id="1759441"/>
    <lineage>
        <taxon>Eukaryota</taxon>
        <taxon>Fungi</taxon>
        <taxon>Dikarya</taxon>
        <taxon>Basidiomycota</taxon>
        <taxon>Agaricomycotina</taxon>
        <taxon>Agaricomycetes</taxon>
        <taxon>Agaricomycetidae</taxon>
        <taxon>Atheliales</taxon>
        <taxon>Atheliaceae</taxon>
        <taxon>Athelia</taxon>
    </lineage>
</organism>
<dbReference type="EMBL" id="KV417595">
    <property type="protein sequence ID" value="KZP16244.1"/>
    <property type="molecule type" value="Genomic_DNA"/>
</dbReference>
<reference evidence="1 2" key="1">
    <citation type="journal article" date="2016" name="Mol. Biol. Evol.">
        <title>Comparative Genomics of Early-Diverging Mushroom-Forming Fungi Provides Insights into the Origins of Lignocellulose Decay Capabilities.</title>
        <authorList>
            <person name="Nagy L.G."/>
            <person name="Riley R."/>
            <person name="Tritt A."/>
            <person name="Adam C."/>
            <person name="Daum C."/>
            <person name="Floudas D."/>
            <person name="Sun H."/>
            <person name="Yadav J.S."/>
            <person name="Pangilinan J."/>
            <person name="Larsson K.H."/>
            <person name="Matsuura K."/>
            <person name="Barry K."/>
            <person name="Labutti K."/>
            <person name="Kuo R."/>
            <person name="Ohm R.A."/>
            <person name="Bhattacharya S.S."/>
            <person name="Shirouzu T."/>
            <person name="Yoshinaga Y."/>
            <person name="Martin F.M."/>
            <person name="Grigoriev I.V."/>
            <person name="Hibbett D.S."/>
        </authorList>
    </citation>
    <scope>NUCLEOTIDE SEQUENCE [LARGE SCALE GENOMIC DNA]</scope>
    <source>
        <strain evidence="1 2">CBS 109695</strain>
    </source>
</reference>